<accession>A0A0J1GXD9</accession>
<keyword evidence="1" id="KW-1133">Transmembrane helix</keyword>
<proteinExistence type="predicted"/>
<comment type="caution">
    <text evidence="2">The sequence shown here is derived from an EMBL/GenBank/DDBJ whole genome shotgun (WGS) entry which is preliminary data.</text>
</comment>
<keyword evidence="3" id="KW-1185">Reference proteome</keyword>
<evidence type="ECO:0000313" key="2">
    <source>
        <dbReference type="EMBL" id="KLV04104.1"/>
    </source>
</evidence>
<gene>
    <name evidence="2" type="ORF">ABT56_15970</name>
</gene>
<reference evidence="2 3" key="1">
    <citation type="submission" date="2015-05" db="EMBL/GenBank/DDBJ databases">
        <title>Photobacterium galathea sp. nov.</title>
        <authorList>
            <person name="Machado H."/>
            <person name="Gram L."/>
        </authorList>
    </citation>
    <scope>NUCLEOTIDE SEQUENCE [LARGE SCALE GENOMIC DNA]</scope>
    <source>
        <strain evidence="2 3">CGMCC 1.12159</strain>
    </source>
</reference>
<evidence type="ECO:0000313" key="3">
    <source>
        <dbReference type="Proteomes" id="UP000036097"/>
    </source>
</evidence>
<keyword evidence="1" id="KW-0812">Transmembrane</keyword>
<feature type="transmembrane region" description="Helical" evidence="1">
    <location>
        <begin position="119"/>
        <end position="136"/>
    </location>
</feature>
<dbReference type="AlphaFoldDB" id="A0A0J1GXD9"/>
<dbReference type="EMBL" id="LDOT01000023">
    <property type="protein sequence ID" value="KLV04104.1"/>
    <property type="molecule type" value="Genomic_DNA"/>
</dbReference>
<protein>
    <submittedName>
        <fullName evidence="2">Uncharacterized protein</fullName>
    </submittedName>
</protein>
<dbReference type="Proteomes" id="UP000036097">
    <property type="component" value="Unassembled WGS sequence"/>
</dbReference>
<dbReference type="PATRIC" id="fig|1195763.3.peg.3402"/>
<evidence type="ECO:0000256" key="1">
    <source>
        <dbReference type="SAM" id="Phobius"/>
    </source>
</evidence>
<organism evidence="2 3">
    <name type="scientific">Photobacterium aquae</name>
    <dbReference type="NCBI Taxonomy" id="1195763"/>
    <lineage>
        <taxon>Bacteria</taxon>
        <taxon>Pseudomonadati</taxon>
        <taxon>Pseudomonadota</taxon>
        <taxon>Gammaproteobacteria</taxon>
        <taxon>Vibrionales</taxon>
        <taxon>Vibrionaceae</taxon>
        <taxon>Photobacterium</taxon>
    </lineage>
</organism>
<name>A0A0J1GXD9_9GAMM</name>
<dbReference type="RefSeq" id="WP_047879874.1">
    <property type="nucleotide sequence ID" value="NZ_LDOT01000023.1"/>
</dbReference>
<keyword evidence="1" id="KW-0472">Membrane</keyword>
<sequence length="145" mass="17362">MRRWNVFGFLLLLVLLVSFCISGISIFKTQQYIELLTNKEQAFSLYDKARNNPKASPQDLTRATKLISAELYLLGVDKVYYIDLLGNEILFEPTEADEKQRKLRLVEKNKARHYIKRHLWQNALFMTLLFVYFLFYKRRKNAYNR</sequence>